<evidence type="ECO:0000313" key="2">
    <source>
        <dbReference type="Proteomes" id="UP000248329"/>
    </source>
</evidence>
<gene>
    <name evidence="1" type="ORF">C4B59_09130</name>
</gene>
<accession>A0AC61L2J9</accession>
<sequence length="73" mass="8049">MRRRVWARALVWDVYPGAGTAIQTAIDSAGVGDMIYVHVGTYVENVDVWKRVTLIGDGVGTAATNVYMDIDKY</sequence>
<organism evidence="1 2">
    <name type="scientific">Candidatus Methanogaster sp</name>
    <dbReference type="NCBI Taxonomy" id="3386292"/>
    <lineage>
        <taxon>Archaea</taxon>
        <taxon>Methanobacteriati</taxon>
        <taxon>Methanobacteriota</taxon>
        <taxon>Stenosarchaea group</taxon>
        <taxon>Methanomicrobia</taxon>
        <taxon>Methanosarcinales</taxon>
        <taxon>ANME-2 cluster</taxon>
        <taxon>Candidatus Methanogasteraceae</taxon>
        <taxon>Candidatus Methanogaster</taxon>
    </lineage>
</organism>
<protein>
    <submittedName>
        <fullName evidence="1">Uncharacterized protein</fullName>
    </submittedName>
</protein>
<reference evidence="1" key="1">
    <citation type="submission" date="2018-01" db="EMBL/GenBank/DDBJ databases">
        <authorList>
            <person name="Krukenberg V."/>
        </authorList>
    </citation>
    <scope>NUCLEOTIDE SEQUENCE</scope>
    <source>
        <strain evidence="1">E20ANME2</strain>
    </source>
</reference>
<proteinExistence type="predicted"/>
<name>A0AC61L2J9_9EURY</name>
<evidence type="ECO:0000313" key="1">
    <source>
        <dbReference type="EMBL" id="PXF60538.1"/>
    </source>
</evidence>
<comment type="caution">
    <text evidence="1">The sequence shown here is derived from an EMBL/GenBank/DDBJ whole genome shotgun (WGS) entry which is preliminary data.</text>
</comment>
<dbReference type="Proteomes" id="UP000248329">
    <property type="component" value="Unassembled WGS sequence"/>
</dbReference>
<dbReference type="EMBL" id="PQXF01000015">
    <property type="protein sequence ID" value="PXF60538.1"/>
    <property type="molecule type" value="Genomic_DNA"/>
</dbReference>